<dbReference type="EMBL" id="JWZT01001424">
    <property type="protein sequence ID" value="KII72065.1"/>
    <property type="molecule type" value="Genomic_DNA"/>
</dbReference>
<reference evidence="1 2" key="1">
    <citation type="journal article" date="2014" name="Genome Biol. Evol.">
        <title>The genome of the myxosporean Thelohanellus kitauei shows adaptations to nutrient acquisition within its fish host.</title>
        <authorList>
            <person name="Yang Y."/>
            <person name="Xiong J."/>
            <person name="Zhou Z."/>
            <person name="Huo F."/>
            <person name="Miao W."/>
            <person name="Ran C."/>
            <person name="Liu Y."/>
            <person name="Zhang J."/>
            <person name="Feng J."/>
            <person name="Wang M."/>
            <person name="Wang M."/>
            <person name="Wang L."/>
            <person name="Yao B."/>
        </authorList>
    </citation>
    <scope>NUCLEOTIDE SEQUENCE [LARGE SCALE GENOMIC DNA]</scope>
    <source>
        <strain evidence="1">Wuqing</strain>
    </source>
</reference>
<gene>
    <name evidence="1" type="ORF">RF11_10653</name>
</gene>
<dbReference type="Proteomes" id="UP000031668">
    <property type="component" value="Unassembled WGS sequence"/>
</dbReference>
<dbReference type="AlphaFoldDB" id="A0A0C2N6Y8"/>
<evidence type="ECO:0000313" key="2">
    <source>
        <dbReference type="Proteomes" id="UP000031668"/>
    </source>
</evidence>
<sequence>MYNHAGYEILLFDISELKSTIEALGILKNFMIVDGWIYMLNRCLFGRLHQSKRGKTRPLIEILDLPSQQKHIRDFLVYVYDNKKTVKIGSTTFKSEDDSMISKVTNELSDLWIKRAIDTLLKGIFLDQYRTFYDVESIFRYEDNTFWVI</sequence>
<keyword evidence="2" id="KW-1185">Reference proteome</keyword>
<name>A0A0C2N6Y8_THEKT</name>
<organism evidence="1 2">
    <name type="scientific">Thelohanellus kitauei</name>
    <name type="common">Myxosporean</name>
    <dbReference type="NCBI Taxonomy" id="669202"/>
    <lineage>
        <taxon>Eukaryota</taxon>
        <taxon>Metazoa</taxon>
        <taxon>Cnidaria</taxon>
        <taxon>Myxozoa</taxon>
        <taxon>Myxosporea</taxon>
        <taxon>Bivalvulida</taxon>
        <taxon>Platysporina</taxon>
        <taxon>Myxobolidae</taxon>
        <taxon>Thelohanellus</taxon>
    </lineage>
</organism>
<protein>
    <submittedName>
        <fullName evidence="1">Uncharacterized protein</fullName>
    </submittedName>
</protein>
<evidence type="ECO:0000313" key="1">
    <source>
        <dbReference type="EMBL" id="KII72065.1"/>
    </source>
</evidence>
<accession>A0A0C2N6Y8</accession>
<comment type="caution">
    <text evidence="1">The sequence shown here is derived from an EMBL/GenBank/DDBJ whole genome shotgun (WGS) entry which is preliminary data.</text>
</comment>
<proteinExistence type="predicted"/>